<protein>
    <submittedName>
        <fullName evidence="2">Flavodoxin</fullName>
    </submittedName>
</protein>
<dbReference type="Pfam" id="PF12682">
    <property type="entry name" value="Flavodoxin_4"/>
    <property type="match status" value="1"/>
</dbReference>
<accession>A0A1G8KBN4</accession>
<proteinExistence type="predicted"/>
<dbReference type="PANTHER" id="PTHR39201">
    <property type="entry name" value="EXPORTED PROTEIN-RELATED"/>
    <property type="match status" value="1"/>
</dbReference>
<evidence type="ECO:0000313" key="2">
    <source>
        <dbReference type="EMBL" id="SDI40844.1"/>
    </source>
</evidence>
<sequence>MNNTLIVYYSLFQNTANLALEIAIQTDGTIRELIPDKNYSFDYNTAAKEVRNQISRGFCPKLISGNEPIDDFQTIFIGSPNWFKTLAPPIMSFLKRHNFAGKTVIPFCTHGGGGFGQIENDIAKECPKSILLPGIAANGTVTSEEVTNWLRTIGYGLK</sequence>
<dbReference type="Gene3D" id="3.40.50.360">
    <property type="match status" value="1"/>
</dbReference>
<dbReference type="RefSeq" id="WP_031577811.1">
    <property type="nucleotide sequence ID" value="NZ_DAMANS010000032.1"/>
</dbReference>
<dbReference type="InterPro" id="IPR008254">
    <property type="entry name" value="Flavodoxin/NO_synth"/>
</dbReference>
<dbReference type="InterPro" id="IPR029039">
    <property type="entry name" value="Flavoprotein-like_sf"/>
</dbReference>
<name>A0A1G8KBN4_9CLOT</name>
<evidence type="ECO:0000259" key="1">
    <source>
        <dbReference type="Pfam" id="PF12682"/>
    </source>
</evidence>
<dbReference type="GO" id="GO:0016651">
    <property type="term" value="F:oxidoreductase activity, acting on NAD(P)H"/>
    <property type="evidence" value="ECO:0007669"/>
    <property type="project" value="UniProtKB-ARBA"/>
</dbReference>
<dbReference type="EMBL" id="FNDZ01000002">
    <property type="protein sequence ID" value="SDI40844.1"/>
    <property type="molecule type" value="Genomic_DNA"/>
</dbReference>
<dbReference type="SUPFAM" id="SSF52218">
    <property type="entry name" value="Flavoproteins"/>
    <property type="match status" value="1"/>
</dbReference>
<organism evidence="2 3">
    <name type="scientific">Proteiniclasticum ruminis</name>
    <dbReference type="NCBI Taxonomy" id="398199"/>
    <lineage>
        <taxon>Bacteria</taxon>
        <taxon>Bacillati</taxon>
        <taxon>Bacillota</taxon>
        <taxon>Clostridia</taxon>
        <taxon>Eubacteriales</taxon>
        <taxon>Clostridiaceae</taxon>
        <taxon>Proteiniclasticum</taxon>
    </lineage>
</organism>
<dbReference type="GO" id="GO:0010181">
    <property type="term" value="F:FMN binding"/>
    <property type="evidence" value="ECO:0007669"/>
    <property type="project" value="InterPro"/>
</dbReference>
<evidence type="ECO:0000313" key="3">
    <source>
        <dbReference type="Proteomes" id="UP000183255"/>
    </source>
</evidence>
<dbReference type="AlphaFoldDB" id="A0A1G8KBN4"/>
<gene>
    <name evidence="2" type="ORF">SAMN05421804_102264</name>
</gene>
<dbReference type="PANTHER" id="PTHR39201:SF1">
    <property type="entry name" value="FLAVODOXIN-LIKE DOMAIN-CONTAINING PROTEIN"/>
    <property type="match status" value="1"/>
</dbReference>
<feature type="domain" description="Flavodoxin-like" evidence="1">
    <location>
        <begin position="4"/>
        <end position="152"/>
    </location>
</feature>
<dbReference type="Proteomes" id="UP000183255">
    <property type="component" value="Unassembled WGS sequence"/>
</dbReference>
<reference evidence="2 3" key="1">
    <citation type="submission" date="2016-10" db="EMBL/GenBank/DDBJ databases">
        <authorList>
            <person name="de Groot N.N."/>
        </authorList>
    </citation>
    <scope>NUCLEOTIDE SEQUENCE [LARGE SCALE GENOMIC DNA]</scope>
    <source>
        <strain evidence="2 3">CGMCC 1.5058</strain>
    </source>
</reference>